<gene>
    <name evidence="1" type="ORF">K1W69_26430</name>
</gene>
<dbReference type="RefSeq" id="WP_220231493.1">
    <property type="nucleotide sequence ID" value="NZ_JAICBX010000009.1"/>
</dbReference>
<accession>A0AAE2ZTS3</accession>
<evidence type="ECO:0000313" key="1">
    <source>
        <dbReference type="EMBL" id="MBW8640756.1"/>
    </source>
</evidence>
<dbReference type="AlphaFoldDB" id="A0AAE2ZTS3"/>
<sequence length="404" mass="45287">MMLQADQHAQGRPSIVVLPFDSMIPTGLERVLCEALPHELIQALSRLRWIRVIARGTAFRFRAPVPDLAAIGRQLSVRYALCGMIERLGEIIAITIELSDCAAGEVIWADRFEVRPEDLQEVRHEIVTRVVSSLEIYIPQNEADHIQSVATRDLDAWSNYHLGLRHMFRFSQEDNETATSLFRRAIIQDPSFARAHAGLSFTRFQDAFLKYKPDAPTAIADARRHAERSMELDPLDPFCNLTMGRSFWLEGDPLGGLSWLERSVALSPNFAQGHYSMAFANAIRGEASTAIDTATRAQDLSPLDPLLYAIYSVRAVGLLRNSEISQAVVEAEHAARAPGAHHLVLMIAAAACALAGKEKQARYWSDEVRARRPDASREQFFTAFPFTEQSFRRKLEDGLTRVGF</sequence>
<organism evidence="1 2">
    <name type="scientific">Flavimaribacter sediminis</name>
    <dbReference type="NCBI Taxonomy" id="2865987"/>
    <lineage>
        <taxon>Bacteria</taxon>
        <taxon>Pseudomonadati</taxon>
        <taxon>Pseudomonadota</taxon>
        <taxon>Alphaproteobacteria</taxon>
        <taxon>Hyphomicrobiales</taxon>
        <taxon>Rhizobiaceae</taxon>
        <taxon>Flavimaribacter</taxon>
    </lineage>
</organism>
<proteinExistence type="predicted"/>
<dbReference type="SUPFAM" id="SSF48452">
    <property type="entry name" value="TPR-like"/>
    <property type="match status" value="1"/>
</dbReference>
<keyword evidence="2" id="KW-1185">Reference proteome</keyword>
<dbReference type="Gene3D" id="1.25.40.10">
    <property type="entry name" value="Tetratricopeptide repeat domain"/>
    <property type="match status" value="1"/>
</dbReference>
<comment type="caution">
    <text evidence="1">The sequence shown here is derived from an EMBL/GenBank/DDBJ whole genome shotgun (WGS) entry which is preliminary data.</text>
</comment>
<dbReference type="Proteomes" id="UP001196509">
    <property type="component" value="Unassembled WGS sequence"/>
</dbReference>
<protein>
    <submittedName>
        <fullName evidence="1">Transcriptional regulator</fullName>
    </submittedName>
</protein>
<dbReference type="EMBL" id="JAICBX010000009">
    <property type="protein sequence ID" value="MBW8640756.1"/>
    <property type="molecule type" value="Genomic_DNA"/>
</dbReference>
<name>A0AAE2ZTS3_9HYPH</name>
<dbReference type="InterPro" id="IPR011990">
    <property type="entry name" value="TPR-like_helical_dom_sf"/>
</dbReference>
<reference evidence="1" key="1">
    <citation type="submission" date="2021-08" db="EMBL/GenBank/DDBJ databases">
        <title>Hoeflea bacterium WL0058 sp. nov., isolated from the sediment.</title>
        <authorList>
            <person name="Wang L."/>
            <person name="Zhang D."/>
        </authorList>
    </citation>
    <scope>NUCLEOTIDE SEQUENCE</scope>
    <source>
        <strain evidence="1">WL0058</strain>
    </source>
</reference>
<evidence type="ECO:0000313" key="2">
    <source>
        <dbReference type="Proteomes" id="UP001196509"/>
    </source>
</evidence>